<accession>A0A0N4ZAE9</accession>
<name>A0A0N4ZAE9_PARTI</name>
<evidence type="ECO:0000313" key="3">
    <source>
        <dbReference type="WBParaSite" id="PTRK_0000442700.1"/>
    </source>
</evidence>
<dbReference type="AlphaFoldDB" id="A0A0N4ZAE9"/>
<protein>
    <submittedName>
        <fullName evidence="3">Reelin domain-containing protein</fullName>
    </submittedName>
</protein>
<feature type="chain" id="PRO_5005891374" evidence="1">
    <location>
        <begin position="24"/>
        <end position="194"/>
    </location>
</feature>
<reference evidence="3" key="1">
    <citation type="submission" date="2017-02" db="UniProtKB">
        <authorList>
            <consortium name="WormBaseParasite"/>
        </authorList>
    </citation>
    <scope>IDENTIFICATION</scope>
</reference>
<feature type="signal peptide" evidence="1">
    <location>
        <begin position="1"/>
        <end position="23"/>
    </location>
</feature>
<dbReference type="Proteomes" id="UP000038045">
    <property type="component" value="Unplaced"/>
</dbReference>
<organism evidence="2 3">
    <name type="scientific">Parastrongyloides trichosuri</name>
    <name type="common">Possum-specific nematode worm</name>
    <dbReference type="NCBI Taxonomy" id="131310"/>
    <lineage>
        <taxon>Eukaryota</taxon>
        <taxon>Metazoa</taxon>
        <taxon>Ecdysozoa</taxon>
        <taxon>Nematoda</taxon>
        <taxon>Chromadorea</taxon>
        <taxon>Rhabditida</taxon>
        <taxon>Tylenchina</taxon>
        <taxon>Panagrolaimomorpha</taxon>
        <taxon>Strongyloidoidea</taxon>
        <taxon>Strongyloididae</taxon>
        <taxon>Parastrongyloides</taxon>
    </lineage>
</organism>
<evidence type="ECO:0000256" key="1">
    <source>
        <dbReference type="SAM" id="SignalP"/>
    </source>
</evidence>
<dbReference type="WBParaSite" id="PTRK_0000442700.1">
    <property type="protein sequence ID" value="PTRK_0000442700.1"/>
    <property type="gene ID" value="PTRK_0000442700"/>
</dbReference>
<sequence>MTNKYILFTTIFVVLLSRDLVESQTLLRQLLRGEFLFRRPSNEHGKPMNFSEGKTVILKGQFKCNGTDYGHVNVTLKDGSDIKKPGTKLRIGDEGNVHWNWQDESKSFIPYLNISHNCTKPNEHSNCWKSFVLNFTDISPKPSGNQKTPMFDFGNKELTRQNDTDNCKKIDTNNRISNQPAGAGVLRHTFDASP</sequence>
<evidence type="ECO:0000313" key="2">
    <source>
        <dbReference type="Proteomes" id="UP000038045"/>
    </source>
</evidence>
<keyword evidence="1" id="KW-0732">Signal</keyword>
<proteinExistence type="predicted"/>
<keyword evidence="2" id="KW-1185">Reference proteome</keyword>